<keyword evidence="3" id="KW-0560">Oxidoreductase</keyword>
<evidence type="ECO:0000313" key="7">
    <source>
        <dbReference type="Proteomes" id="UP000629468"/>
    </source>
</evidence>
<dbReference type="SUPFAM" id="SSF54373">
    <property type="entry name" value="FAD-linked reductases, C-terminal domain"/>
    <property type="match status" value="1"/>
</dbReference>
<reference evidence="6 7" key="1">
    <citation type="journal article" name="Sci. Rep.">
        <title>Telomere-to-telomere assembled and centromere annotated genomes of the two main subspecies of the button mushroom Agaricus bisporus reveal especially polymorphic chromosome ends.</title>
        <authorList>
            <person name="Sonnenberg A.S.M."/>
            <person name="Sedaghat-Telgerd N."/>
            <person name="Lavrijssen B."/>
            <person name="Ohm R.A."/>
            <person name="Hendrickx P.M."/>
            <person name="Scholtmeijer K."/>
            <person name="Baars J.J.P."/>
            <person name="van Peer A."/>
        </authorList>
    </citation>
    <scope>NUCLEOTIDE SEQUENCE [LARGE SCALE GENOMIC DNA]</scope>
    <source>
        <strain evidence="6 7">H119_p4</strain>
    </source>
</reference>
<comment type="caution">
    <text evidence="6">The sequence shown here is derived from an EMBL/GenBank/DDBJ whole genome shotgun (WGS) entry which is preliminary data.</text>
</comment>
<dbReference type="PRINTS" id="PR00420">
    <property type="entry name" value="RNGMNOXGNASE"/>
</dbReference>
<proteinExistence type="predicted"/>
<dbReference type="Pfam" id="PF01494">
    <property type="entry name" value="FAD_binding_3"/>
    <property type="match status" value="1"/>
</dbReference>
<dbReference type="InterPro" id="IPR051104">
    <property type="entry name" value="FAD_monoxygenase"/>
</dbReference>
<feature type="domain" description="FAD-binding" evidence="5">
    <location>
        <begin position="9"/>
        <end position="361"/>
    </location>
</feature>
<dbReference type="GO" id="GO:0071949">
    <property type="term" value="F:FAD binding"/>
    <property type="evidence" value="ECO:0007669"/>
    <property type="project" value="InterPro"/>
</dbReference>
<accession>A0A8H7C127</accession>
<dbReference type="Gene3D" id="3.50.50.60">
    <property type="entry name" value="FAD/NAD(P)-binding domain"/>
    <property type="match status" value="1"/>
</dbReference>
<dbReference type="InterPro" id="IPR002938">
    <property type="entry name" value="FAD-bd"/>
</dbReference>
<keyword evidence="1" id="KW-0285">Flavoprotein</keyword>
<dbReference type="SUPFAM" id="SSF51905">
    <property type="entry name" value="FAD/NAD(P)-binding domain"/>
    <property type="match status" value="1"/>
</dbReference>
<dbReference type="AlphaFoldDB" id="A0A8H7C127"/>
<evidence type="ECO:0000256" key="1">
    <source>
        <dbReference type="ARBA" id="ARBA00022630"/>
    </source>
</evidence>
<dbReference type="PANTHER" id="PTHR46720:SF3">
    <property type="entry name" value="FAD-BINDING DOMAIN-CONTAINING PROTEIN-RELATED"/>
    <property type="match status" value="1"/>
</dbReference>
<keyword evidence="4" id="KW-0472">Membrane</keyword>
<gene>
    <name evidence="6" type="ORF">Agabi119p4_10789</name>
</gene>
<feature type="transmembrane region" description="Helical" evidence="4">
    <location>
        <begin position="9"/>
        <end position="28"/>
    </location>
</feature>
<keyword evidence="4" id="KW-0812">Transmembrane</keyword>
<dbReference type="GO" id="GO:0016491">
    <property type="term" value="F:oxidoreductase activity"/>
    <property type="evidence" value="ECO:0007669"/>
    <property type="project" value="UniProtKB-KW"/>
</dbReference>
<dbReference type="EMBL" id="JABXXO010000015">
    <property type="protein sequence ID" value="KAF7760113.1"/>
    <property type="molecule type" value="Genomic_DNA"/>
</dbReference>
<dbReference type="Proteomes" id="UP000629468">
    <property type="component" value="Unassembled WGS sequence"/>
</dbReference>
<evidence type="ECO:0000256" key="4">
    <source>
        <dbReference type="SAM" id="Phobius"/>
    </source>
</evidence>
<dbReference type="GO" id="GO:0044550">
    <property type="term" value="P:secondary metabolite biosynthetic process"/>
    <property type="evidence" value="ECO:0007669"/>
    <property type="project" value="TreeGrafter"/>
</dbReference>
<keyword evidence="2" id="KW-0274">FAD</keyword>
<dbReference type="InterPro" id="IPR036188">
    <property type="entry name" value="FAD/NAD-bd_sf"/>
</dbReference>
<evidence type="ECO:0000313" key="6">
    <source>
        <dbReference type="EMBL" id="KAF7760113.1"/>
    </source>
</evidence>
<evidence type="ECO:0000259" key="5">
    <source>
        <dbReference type="Pfam" id="PF01494"/>
    </source>
</evidence>
<evidence type="ECO:0000256" key="3">
    <source>
        <dbReference type="ARBA" id="ARBA00023002"/>
    </source>
</evidence>
<organism evidence="6 7">
    <name type="scientific">Agaricus bisporus var. burnettii</name>
    <dbReference type="NCBI Taxonomy" id="192524"/>
    <lineage>
        <taxon>Eukaryota</taxon>
        <taxon>Fungi</taxon>
        <taxon>Dikarya</taxon>
        <taxon>Basidiomycota</taxon>
        <taxon>Agaricomycotina</taxon>
        <taxon>Agaricomycetes</taxon>
        <taxon>Agaricomycetidae</taxon>
        <taxon>Agaricales</taxon>
        <taxon>Agaricineae</taxon>
        <taxon>Agaricaceae</taxon>
        <taxon>Agaricus</taxon>
    </lineage>
</organism>
<dbReference type="PANTHER" id="PTHR46720">
    <property type="entry name" value="HYDROXYLASE, PUTATIVE (AFU_ORTHOLOGUE AFUA_3G01460)-RELATED"/>
    <property type="match status" value="1"/>
</dbReference>
<keyword evidence="4" id="KW-1133">Transmembrane helix</keyword>
<protein>
    <recommendedName>
        <fullName evidence="5">FAD-binding domain-containing protein</fullName>
    </recommendedName>
</protein>
<sequence>MVQGERSHIAIIGAGIVGLAFAVALNALDKEHKFAIDLYEATPELAEIGAGINVWPLTLSILKEMGLHQTLIPFFDHYPDLERRVIFGLRKADEKNGFHVYDVMNEGGALRIHRADLQRGLIQHLPLSKSNKVHINTPCTFHLNHRLKDYTRDASENFGRIKLHFDGKPSRECDVLIGADGIHSTVRQLFLSRLPSPEKYDKYRKPVWSGLVAYRGLVSREDLEETYPGHRALTHPGLIYTGKTRYVTIYPVSGGKFINVVAIARDTSNDTGVWKGPWKVEVTQEEFFHTYQGFDEEVLALIHCIKKPTKWALHVLDHLDIFSKQQVFLMGDAAHAMLPHLGAGATVGIEDAYILASMLTHQSTSRPLNSEKIKLISTIYNTVLVPHATRMSKLTNDTGHLLDLTAPGFDLEHYTLGDRIPLETLINAFRQVERNWIWSSSDPEEDLTSSLPMQAAHVVMCHMVARSLAASYGGATTQKAF</sequence>
<name>A0A8H7C127_AGABI</name>
<evidence type="ECO:0000256" key="2">
    <source>
        <dbReference type="ARBA" id="ARBA00022827"/>
    </source>
</evidence>